<sequence>MFFTLETLHTYNDYFFYYLTKVIGKSNIYYRQVYNYLNTGTGYTINKIVVDNNELTLGYFYNSIPACYDKLMEVNYTANNKTYWIQYDNVNKSTMFKFPLYINSVGEAFRDTDDSIILVTLNNYKGTVQGTVQEDRLLNIIKELSGPKGNFYKDLGYKLCKKTFTNLINRELLYELNDTHTIEIMYSNGEILTL</sequence>
<dbReference type="AlphaFoldDB" id="A0A6C0EJY5"/>
<evidence type="ECO:0000313" key="1">
    <source>
        <dbReference type="EMBL" id="QHT29032.1"/>
    </source>
</evidence>
<name>A0A6C0EJY5_9ZZZZ</name>
<proteinExistence type="predicted"/>
<dbReference type="EMBL" id="MN738867">
    <property type="protein sequence ID" value="QHT29032.1"/>
    <property type="molecule type" value="Genomic_DNA"/>
</dbReference>
<protein>
    <submittedName>
        <fullName evidence="1">Uncharacterized protein</fullName>
    </submittedName>
</protein>
<accession>A0A6C0EJY5</accession>
<organism evidence="1">
    <name type="scientific">viral metagenome</name>
    <dbReference type="NCBI Taxonomy" id="1070528"/>
    <lineage>
        <taxon>unclassified sequences</taxon>
        <taxon>metagenomes</taxon>
        <taxon>organismal metagenomes</taxon>
    </lineage>
</organism>
<reference evidence="1" key="1">
    <citation type="journal article" date="2020" name="Nature">
        <title>Giant virus diversity and host interactions through global metagenomics.</title>
        <authorList>
            <person name="Schulz F."/>
            <person name="Roux S."/>
            <person name="Paez-Espino D."/>
            <person name="Jungbluth S."/>
            <person name="Walsh D.A."/>
            <person name="Denef V.J."/>
            <person name="McMahon K.D."/>
            <person name="Konstantinidis K.T."/>
            <person name="Eloe-Fadrosh E.A."/>
            <person name="Kyrpides N.C."/>
            <person name="Woyke T."/>
        </authorList>
    </citation>
    <scope>NUCLEOTIDE SEQUENCE</scope>
    <source>
        <strain evidence="1">GVMAG-M-3300001351-8</strain>
    </source>
</reference>